<comment type="caution">
    <text evidence="1">The sequence shown here is derived from an EMBL/GenBank/DDBJ whole genome shotgun (WGS) entry which is preliminary data.</text>
</comment>
<dbReference type="AlphaFoldDB" id="A0A8H7YDB3"/>
<sequence>MIHLIPNPGELLPVMRGQSLSCYSCCKVECSVSYLTNLCEVVSESLLTLLKSQEIPNKPFCHLQQPT</sequence>
<organism evidence="1 2">
    <name type="scientific">Ajellomyces capsulatus</name>
    <name type="common">Darling's disease fungus</name>
    <name type="synonym">Histoplasma capsulatum</name>
    <dbReference type="NCBI Taxonomy" id="5037"/>
    <lineage>
        <taxon>Eukaryota</taxon>
        <taxon>Fungi</taxon>
        <taxon>Dikarya</taxon>
        <taxon>Ascomycota</taxon>
        <taxon>Pezizomycotina</taxon>
        <taxon>Eurotiomycetes</taxon>
        <taxon>Eurotiomycetidae</taxon>
        <taxon>Onygenales</taxon>
        <taxon>Ajellomycetaceae</taxon>
        <taxon>Histoplasma</taxon>
    </lineage>
</organism>
<evidence type="ECO:0000313" key="2">
    <source>
        <dbReference type="Proteomes" id="UP000670092"/>
    </source>
</evidence>
<proteinExistence type="predicted"/>
<dbReference type="Proteomes" id="UP000670092">
    <property type="component" value="Unassembled WGS sequence"/>
</dbReference>
<dbReference type="EMBL" id="JAEVHI010000007">
    <property type="protein sequence ID" value="KAG5287745.1"/>
    <property type="molecule type" value="Genomic_DNA"/>
</dbReference>
<evidence type="ECO:0000313" key="1">
    <source>
        <dbReference type="EMBL" id="KAG5287745.1"/>
    </source>
</evidence>
<dbReference type="VEuPathDB" id="FungiDB:I7I52_11617"/>
<reference evidence="1 2" key="1">
    <citation type="submission" date="2021-01" db="EMBL/GenBank/DDBJ databases">
        <title>Chromosome-level genome assembly of a human fungal pathogen reveals clustering of transcriptionally co-regulated genes.</title>
        <authorList>
            <person name="Voorhies M."/>
            <person name="Cohen S."/>
            <person name="Shea T.P."/>
            <person name="Petrus S."/>
            <person name="Munoz J.F."/>
            <person name="Poplawski S."/>
            <person name="Goldman W.E."/>
            <person name="Michael T."/>
            <person name="Cuomo C.A."/>
            <person name="Sil A."/>
            <person name="Beyhan S."/>
        </authorList>
    </citation>
    <scope>NUCLEOTIDE SEQUENCE [LARGE SCALE GENOMIC DNA]</scope>
    <source>
        <strain evidence="1 2">G184AR</strain>
    </source>
</reference>
<gene>
    <name evidence="1" type="ORF">I7I52_11617</name>
</gene>
<name>A0A8H7YDB3_AJECA</name>
<accession>A0A8H7YDB3</accession>
<protein>
    <submittedName>
        <fullName evidence="1">Uncharacterized protein</fullName>
    </submittedName>
</protein>